<keyword evidence="2" id="KW-1185">Reference proteome</keyword>
<name>A0A4R3Y514_9PROT</name>
<dbReference type="AlphaFoldDB" id="A0A4R3Y514"/>
<dbReference type="RefSeq" id="WP_124946615.1">
    <property type="nucleotide sequence ID" value="NZ_SMCO01000008.1"/>
</dbReference>
<accession>A0A4R3Y514</accession>
<dbReference type="EMBL" id="SMCO01000008">
    <property type="protein sequence ID" value="TCV85898.1"/>
    <property type="molecule type" value="Genomic_DNA"/>
</dbReference>
<sequence length="83" mass="9357">MSGEPIKLTKLQREVLEALKSGKLITHDDHNMPWLGEHALQSQTRYFLTENRLITRQDKTRSIEAKGNGFIISPKGLALINAS</sequence>
<dbReference type="Proteomes" id="UP000295367">
    <property type="component" value="Unassembled WGS sequence"/>
</dbReference>
<reference evidence="1 2" key="1">
    <citation type="submission" date="2019-03" db="EMBL/GenBank/DDBJ databases">
        <title>Genomic Encyclopedia of Type Strains, Phase IV (KMG-IV): sequencing the most valuable type-strain genomes for metagenomic binning, comparative biology and taxonomic classification.</title>
        <authorList>
            <person name="Goeker M."/>
        </authorList>
    </citation>
    <scope>NUCLEOTIDE SEQUENCE [LARGE SCALE GENOMIC DNA]</scope>
    <source>
        <strain evidence="1 2">DSM 100309</strain>
    </source>
</reference>
<evidence type="ECO:0000313" key="2">
    <source>
        <dbReference type="Proteomes" id="UP000295367"/>
    </source>
</evidence>
<proteinExistence type="predicted"/>
<organism evidence="1 2">
    <name type="scientific">Sulfurirhabdus autotrophica</name>
    <dbReference type="NCBI Taxonomy" id="1706046"/>
    <lineage>
        <taxon>Bacteria</taxon>
        <taxon>Pseudomonadati</taxon>
        <taxon>Pseudomonadota</taxon>
        <taxon>Betaproteobacteria</taxon>
        <taxon>Nitrosomonadales</taxon>
        <taxon>Sulfuricellaceae</taxon>
        <taxon>Sulfurirhabdus</taxon>
    </lineage>
</organism>
<gene>
    <name evidence="1" type="ORF">EDC63_108106</name>
</gene>
<evidence type="ECO:0000313" key="1">
    <source>
        <dbReference type="EMBL" id="TCV85898.1"/>
    </source>
</evidence>
<comment type="caution">
    <text evidence="1">The sequence shown here is derived from an EMBL/GenBank/DDBJ whole genome shotgun (WGS) entry which is preliminary data.</text>
</comment>
<protein>
    <submittedName>
        <fullName evidence="1">Uncharacterized protein</fullName>
    </submittedName>
</protein>